<feature type="non-terminal residue" evidence="2">
    <location>
        <position position="1"/>
    </location>
</feature>
<dbReference type="Proteomes" id="UP000799770">
    <property type="component" value="Unassembled WGS sequence"/>
</dbReference>
<evidence type="ECO:0000313" key="2">
    <source>
        <dbReference type="EMBL" id="KAF2108912.1"/>
    </source>
</evidence>
<feature type="compositionally biased region" description="Basic and acidic residues" evidence="1">
    <location>
        <begin position="32"/>
        <end position="47"/>
    </location>
</feature>
<gene>
    <name evidence="2" type="ORF">BDV96DRAFT_477831</name>
</gene>
<protein>
    <submittedName>
        <fullName evidence="2">Uncharacterized protein</fullName>
    </submittedName>
</protein>
<dbReference type="OrthoDB" id="3693885at2759"/>
<keyword evidence="3" id="KW-1185">Reference proteome</keyword>
<organism evidence="2 3">
    <name type="scientific">Lophiotrema nucula</name>
    <dbReference type="NCBI Taxonomy" id="690887"/>
    <lineage>
        <taxon>Eukaryota</taxon>
        <taxon>Fungi</taxon>
        <taxon>Dikarya</taxon>
        <taxon>Ascomycota</taxon>
        <taxon>Pezizomycotina</taxon>
        <taxon>Dothideomycetes</taxon>
        <taxon>Pleosporomycetidae</taxon>
        <taxon>Pleosporales</taxon>
        <taxon>Lophiotremataceae</taxon>
        <taxon>Lophiotrema</taxon>
    </lineage>
</organism>
<feature type="region of interest" description="Disordered" evidence="1">
    <location>
        <begin position="1"/>
        <end position="60"/>
    </location>
</feature>
<evidence type="ECO:0000313" key="3">
    <source>
        <dbReference type="Proteomes" id="UP000799770"/>
    </source>
</evidence>
<dbReference type="AlphaFoldDB" id="A0A6A5YPA8"/>
<feature type="non-terminal residue" evidence="2">
    <location>
        <position position="60"/>
    </location>
</feature>
<accession>A0A6A5YPA8</accession>
<reference evidence="2" key="1">
    <citation type="journal article" date="2020" name="Stud. Mycol.">
        <title>101 Dothideomycetes genomes: a test case for predicting lifestyles and emergence of pathogens.</title>
        <authorList>
            <person name="Haridas S."/>
            <person name="Albert R."/>
            <person name="Binder M."/>
            <person name="Bloem J."/>
            <person name="Labutti K."/>
            <person name="Salamov A."/>
            <person name="Andreopoulos B."/>
            <person name="Baker S."/>
            <person name="Barry K."/>
            <person name="Bills G."/>
            <person name="Bluhm B."/>
            <person name="Cannon C."/>
            <person name="Castanera R."/>
            <person name="Culley D."/>
            <person name="Daum C."/>
            <person name="Ezra D."/>
            <person name="Gonzalez J."/>
            <person name="Henrissat B."/>
            <person name="Kuo A."/>
            <person name="Liang C."/>
            <person name="Lipzen A."/>
            <person name="Lutzoni F."/>
            <person name="Magnuson J."/>
            <person name="Mondo S."/>
            <person name="Nolan M."/>
            <person name="Ohm R."/>
            <person name="Pangilinan J."/>
            <person name="Park H.-J."/>
            <person name="Ramirez L."/>
            <person name="Alfaro M."/>
            <person name="Sun H."/>
            <person name="Tritt A."/>
            <person name="Yoshinaga Y."/>
            <person name="Zwiers L.-H."/>
            <person name="Turgeon B."/>
            <person name="Goodwin S."/>
            <person name="Spatafora J."/>
            <person name="Crous P."/>
            <person name="Grigoriev I."/>
        </authorList>
    </citation>
    <scope>NUCLEOTIDE SEQUENCE</scope>
    <source>
        <strain evidence="2">CBS 627.86</strain>
    </source>
</reference>
<dbReference type="EMBL" id="ML977345">
    <property type="protein sequence ID" value="KAF2108912.1"/>
    <property type="molecule type" value="Genomic_DNA"/>
</dbReference>
<name>A0A6A5YPA8_9PLEO</name>
<sequence length="60" mass="7001">RMIRKGQKPHLSQLPPPLKANGLKSNHPMYRKFKEAEATHLESHKETQSWTEVPARKARE</sequence>
<evidence type="ECO:0000256" key="1">
    <source>
        <dbReference type="SAM" id="MobiDB-lite"/>
    </source>
</evidence>
<proteinExistence type="predicted"/>